<sequence>MDGNGTMARRTDLLREEERGCMVVLDGVERPWFARLLPTRRRSANSSADHPITLRRAISAISSRPEAQTSGTTVTATGAGTIASAAPVIVSNPKGYSTRGRAENGRFGPGLVIEIEGVRA</sequence>
<dbReference type="EMBL" id="UWOC01000167">
    <property type="protein sequence ID" value="VCU10344.1"/>
    <property type="molecule type" value="Genomic_DNA"/>
</dbReference>
<reference evidence="2" key="1">
    <citation type="submission" date="2018-10" db="EMBL/GenBank/DDBJ databases">
        <authorList>
            <person name="Peiro R."/>
            <person name="Begona"/>
            <person name="Cbmso G."/>
            <person name="Lopez M."/>
            <person name="Gonzalez S."/>
            <person name="Sacristan E."/>
            <person name="Castillo E."/>
        </authorList>
    </citation>
    <scope>NUCLEOTIDE SEQUENCE [LARGE SCALE GENOMIC DNA]</scope>
</reference>
<evidence type="ECO:0000313" key="2">
    <source>
        <dbReference type="Proteomes" id="UP000289200"/>
    </source>
</evidence>
<dbReference type="Proteomes" id="UP000289200">
    <property type="component" value="Unassembled WGS sequence"/>
</dbReference>
<protein>
    <submittedName>
        <fullName evidence="1">Uncharacterized protein</fullName>
    </submittedName>
</protein>
<accession>A0A447CYK2</accession>
<gene>
    <name evidence="1" type="ORF">RHODGE_RHODGE_03533</name>
</gene>
<organism evidence="1 2">
    <name type="scientific">Rhodoplanes serenus</name>
    <dbReference type="NCBI Taxonomy" id="200615"/>
    <lineage>
        <taxon>Bacteria</taxon>
        <taxon>Pseudomonadati</taxon>
        <taxon>Pseudomonadota</taxon>
        <taxon>Alphaproteobacteria</taxon>
        <taxon>Hyphomicrobiales</taxon>
        <taxon>Nitrobacteraceae</taxon>
        <taxon>Rhodoplanes</taxon>
    </lineage>
</organism>
<dbReference type="AlphaFoldDB" id="A0A447CYK2"/>
<proteinExistence type="predicted"/>
<keyword evidence="2" id="KW-1185">Reference proteome</keyword>
<comment type="caution">
    <text evidence="1">The sequence shown here is derived from an EMBL/GenBank/DDBJ whole genome shotgun (WGS) entry which is preliminary data.</text>
</comment>
<name>A0A447CYK2_9BRAD</name>
<evidence type="ECO:0000313" key="1">
    <source>
        <dbReference type="EMBL" id="VCU10344.1"/>
    </source>
</evidence>